<feature type="domain" description="FAD-binding" evidence="4">
    <location>
        <begin position="2"/>
        <end position="328"/>
    </location>
</feature>
<gene>
    <name evidence="5" type="ORF">KDL28_13255</name>
</gene>
<evidence type="ECO:0000256" key="2">
    <source>
        <dbReference type="ARBA" id="ARBA00023033"/>
    </source>
</evidence>
<name>A0ABT0ZZ89_9PSEU</name>
<dbReference type="PRINTS" id="PR00420">
    <property type="entry name" value="RNGMNOXGNASE"/>
</dbReference>
<dbReference type="GO" id="GO:0004497">
    <property type="term" value="F:monooxygenase activity"/>
    <property type="evidence" value="ECO:0007669"/>
    <property type="project" value="UniProtKB-KW"/>
</dbReference>
<proteinExistence type="predicted"/>
<evidence type="ECO:0000259" key="4">
    <source>
        <dbReference type="Pfam" id="PF01494"/>
    </source>
</evidence>
<dbReference type="EMBL" id="JAGSOV010000028">
    <property type="protein sequence ID" value="MCO1656021.1"/>
    <property type="molecule type" value="Genomic_DNA"/>
</dbReference>
<organism evidence="5 6">
    <name type="scientific">Pseudonocardia humida</name>
    <dbReference type="NCBI Taxonomy" id="2800819"/>
    <lineage>
        <taxon>Bacteria</taxon>
        <taxon>Bacillati</taxon>
        <taxon>Actinomycetota</taxon>
        <taxon>Actinomycetes</taxon>
        <taxon>Pseudonocardiales</taxon>
        <taxon>Pseudonocardiaceae</taxon>
        <taxon>Pseudonocardia</taxon>
    </lineage>
</organism>
<comment type="caution">
    <text evidence="5">The sequence shown here is derived from an EMBL/GenBank/DDBJ whole genome shotgun (WGS) entry which is preliminary data.</text>
</comment>
<dbReference type="RefSeq" id="WP_252438347.1">
    <property type="nucleotide sequence ID" value="NZ_JAGSOV010000028.1"/>
</dbReference>
<dbReference type="Proteomes" id="UP001165283">
    <property type="component" value="Unassembled WGS sequence"/>
</dbReference>
<evidence type="ECO:0000256" key="1">
    <source>
        <dbReference type="ARBA" id="ARBA00023002"/>
    </source>
</evidence>
<sequence length="387" mass="40758">MRVVVVGAGLGGLAVAVGLHRDGHEVVVHERADELRENGAGIGIMPNGVLALDALGLGAAVRERDPGWTEGGMRDRHGRPLLATDQAALHRRTGAPAVVVPRRWLHGLLADALPAGVVRTGSRVDALAEVRDGADVVVVADGARSRLRAELFPTHPGPAGSGETAARAIAPGLPAGLSAPAGELLDHRTGDRFGCMPMLGGPVYWYCTWRATAPTDPEERKRWLLERRADWHPAVAALIGATPAGSVHVVETAQLVRPLPGLVEGRVALLGDAAHAMTPDLGQGACQAFEDAVVLADELRDASPDTAAAALRRYDARRGPRAAAMQRQARRAHRVLTLRGPGARLRDTAMRLLPAGLATRALAAQLAFDPEPGGRRGEHPVTADRLR</sequence>
<reference evidence="5" key="1">
    <citation type="submission" date="2021-04" db="EMBL/GenBank/DDBJ databases">
        <title>Pseudonocardia sp. nov., isolated from sandy soil of mangrove forest.</title>
        <authorList>
            <person name="Zan Z."/>
            <person name="Huang R."/>
            <person name="Liu W."/>
        </authorList>
    </citation>
    <scope>NUCLEOTIDE SEQUENCE</scope>
    <source>
        <strain evidence="5">S2-4</strain>
    </source>
</reference>
<dbReference type="InterPro" id="IPR050493">
    <property type="entry name" value="FAD-dep_Monooxygenase_BioMet"/>
</dbReference>
<dbReference type="PANTHER" id="PTHR13789:SF309">
    <property type="entry name" value="PUTATIVE (AFU_ORTHOLOGUE AFUA_6G14510)-RELATED"/>
    <property type="match status" value="1"/>
</dbReference>
<dbReference type="Pfam" id="PF01494">
    <property type="entry name" value="FAD_binding_3"/>
    <property type="match status" value="1"/>
</dbReference>
<keyword evidence="6" id="KW-1185">Reference proteome</keyword>
<accession>A0ABT0ZZ89</accession>
<dbReference type="SUPFAM" id="SSF51905">
    <property type="entry name" value="FAD/NAD(P)-binding domain"/>
    <property type="match status" value="1"/>
</dbReference>
<evidence type="ECO:0000313" key="6">
    <source>
        <dbReference type="Proteomes" id="UP001165283"/>
    </source>
</evidence>
<protein>
    <submittedName>
        <fullName evidence="5">FAD-dependent monooxygenase</fullName>
    </submittedName>
</protein>
<feature type="compositionally biased region" description="Basic and acidic residues" evidence="3">
    <location>
        <begin position="372"/>
        <end position="387"/>
    </location>
</feature>
<keyword evidence="2 5" id="KW-0503">Monooxygenase</keyword>
<dbReference type="InterPro" id="IPR036188">
    <property type="entry name" value="FAD/NAD-bd_sf"/>
</dbReference>
<keyword evidence="1" id="KW-0560">Oxidoreductase</keyword>
<evidence type="ECO:0000313" key="5">
    <source>
        <dbReference type="EMBL" id="MCO1656021.1"/>
    </source>
</evidence>
<evidence type="ECO:0000256" key="3">
    <source>
        <dbReference type="SAM" id="MobiDB-lite"/>
    </source>
</evidence>
<feature type="region of interest" description="Disordered" evidence="3">
    <location>
        <begin position="368"/>
        <end position="387"/>
    </location>
</feature>
<dbReference type="Gene3D" id="3.50.50.60">
    <property type="entry name" value="FAD/NAD(P)-binding domain"/>
    <property type="match status" value="1"/>
</dbReference>
<dbReference type="PANTHER" id="PTHR13789">
    <property type="entry name" value="MONOOXYGENASE"/>
    <property type="match status" value="1"/>
</dbReference>
<dbReference type="InterPro" id="IPR002938">
    <property type="entry name" value="FAD-bd"/>
</dbReference>